<dbReference type="PANTHER" id="PTHR16156:SF10">
    <property type="entry name" value="AFTIPHILIN-RELATED"/>
    <property type="match status" value="1"/>
</dbReference>
<dbReference type="GO" id="GO:0030121">
    <property type="term" value="C:AP-1 adaptor complex"/>
    <property type="evidence" value="ECO:0007669"/>
    <property type="project" value="TreeGrafter"/>
</dbReference>
<dbReference type="Pfam" id="PF15045">
    <property type="entry name" value="Clathrin_bdg"/>
    <property type="match status" value="1"/>
</dbReference>
<dbReference type="GO" id="GO:0030276">
    <property type="term" value="F:clathrin binding"/>
    <property type="evidence" value="ECO:0007669"/>
    <property type="project" value="InterPro"/>
</dbReference>
<reference evidence="3" key="1">
    <citation type="submission" date="2025-08" db="UniProtKB">
        <authorList>
            <consortium name="Ensembl"/>
        </authorList>
    </citation>
    <scope>IDENTIFICATION</scope>
</reference>
<dbReference type="OrthoDB" id="5917212at2759"/>
<evidence type="ECO:0000313" key="4">
    <source>
        <dbReference type="Proteomes" id="UP000694569"/>
    </source>
</evidence>
<sequence length="867" mass="93594">MEPEVIRMYSSSPPPLDSVADDDDEDEFGEFGDFSSVNNSGLGFADFDSVGYPKSREDFIPPNHFMPIHEYSDNVNNFSSLTSIADAEIVSEITTSKKGPCRVLETNASIEDTPRNIATLDKKGSSGENETEADLYANSEGGFSSVGHTELNCMKDERTAGTCNGEKPHCPENLTNGFAAGDSVDPQGIEDLDNVNDSKGFKAFSNLRTDPSMDFIPSPEEEFADFSTFSKSDSIHVDDSDLPAHRDLHEGQAVNIEGSSPLDRVVDDSDSIEHDEASELDDTICTSGVDTTAGDSVALHTMAAFSPSINTPATAVSQLTDTETAAGDYKETIQNEEEAFKTTNVAGITVDNSYMVGIIQKPSQNCISDDGYSKGSLPNVSKHTISNENLSSAEDGVCQQIDSSRSQPLSSIASSAPHENACKEQSEFYSNTTEFDDFGGFEEVNTVAVEEGIKEQSTERPTVQEAKYSEFESPDDTESFEFGDFNSMARNDPGSFPESDDFAGFSSAGNVDQPGGWKAFEDDQTEGSTWTAFEQDDTEQSHRTNVPSRDQAINTQRGVTPVFHESESTLISDGSTSGSQSLLSRLERVIQVCFPPPPVSETEENVLSLNHLLTDKLEETTKSTSSSREVLDMWPHLQDIHDAYGLKHQWGGSHSNKKLLCSLGIDTRNILFTGNKKQPVIVPMYAAGLGMLEPTKEPLKPLSAAEKIASIGQSSPVHPADSLCTSDQLQDSLPPVQFDWSSSGLTNPLDASGGSTLLNLDFFGPVDDSGSSTTTTFPGVDPELYALTTSKVESSAASSRVTDAFARLMSTAETTSTSTRKPKREENLSDEAAKVIASLPDLSFMHAKVLMFPATLMPSMGSQEKVD</sequence>
<feature type="region of interest" description="Disordered" evidence="1">
    <location>
        <begin position="454"/>
        <end position="556"/>
    </location>
</feature>
<feature type="compositionally biased region" description="Polar residues" evidence="1">
    <location>
        <begin position="543"/>
        <end position="556"/>
    </location>
</feature>
<protein>
    <submittedName>
        <fullName evidence="3">Aftiphilin</fullName>
    </submittedName>
</protein>
<gene>
    <name evidence="3" type="primary">AFTPH</name>
</gene>
<dbReference type="Proteomes" id="UP000694569">
    <property type="component" value="Unplaced"/>
</dbReference>
<proteinExistence type="predicted"/>
<dbReference type="Ensembl" id="ENSLLET00000014365.1">
    <property type="protein sequence ID" value="ENSLLEP00000013830.1"/>
    <property type="gene ID" value="ENSLLEG00000008756.1"/>
</dbReference>
<dbReference type="InterPro" id="IPR046359">
    <property type="entry name" value="Aftin-like"/>
</dbReference>
<organism evidence="3 4">
    <name type="scientific">Leptobrachium leishanense</name>
    <name type="common">Leishan spiny toad</name>
    <dbReference type="NCBI Taxonomy" id="445787"/>
    <lineage>
        <taxon>Eukaryota</taxon>
        <taxon>Metazoa</taxon>
        <taxon>Chordata</taxon>
        <taxon>Craniata</taxon>
        <taxon>Vertebrata</taxon>
        <taxon>Euteleostomi</taxon>
        <taxon>Amphibia</taxon>
        <taxon>Batrachia</taxon>
        <taxon>Anura</taxon>
        <taxon>Pelobatoidea</taxon>
        <taxon>Megophryidae</taxon>
        <taxon>Leptobrachium</taxon>
    </lineage>
</organism>
<feature type="compositionally biased region" description="Acidic residues" evidence="1">
    <location>
        <begin position="472"/>
        <end position="481"/>
    </location>
</feature>
<dbReference type="InterPro" id="IPR029205">
    <property type="entry name" value="Clathrin-bd"/>
</dbReference>
<dbReference type="GeneTree" id="ENSGT00940000154186"/>
<name>A0A8C5PCX9_9ANUR</name>
<accession>A0A8C5PCX9</accession>
<feature type="domain" description="Aftiphilin clathrin-binding box" evidence="2">
    <location>
        <begin position="632"/>
        <end position="700"/>
    </location>
</feature>
<dbReference type="GO" id="GO:0032588">
    <property type="term" value="C:trans-Golgi network membrane"/>
    <property type="evidence" value="ECO:0007669"/>
    <property type="project" value="InterPro"/>
</dbReference>
<evidence type="ECO:0000313" key="3">
    <source>
        <dbReference type="Ensembl" id="ENSLLEP00000013830.1"/>
    </source>
</evidence>
<dbReference type="PANTHER" id="PTHR16156">
    <property type="entry name" value="AFTIPHILIN A-RELATED"/>
    <property type="match status" value="1"/>
</dbReference>
<feature type="region of interest" description="Disordered" evidence="1">
    <location>
        <begin position="1"/>
        <end position="25"/>
    </location>
</feature>
<keyword evidence="4" id="KW-1185">Reference proteome</keyword>
<evidence type="ECO:0000259" key="2">
    <source>
        <dbReference type="Pfam" id="PF15045"/>
    </source>
</evidence>
<dbReference type="AlphaFoldDB" id="A0A8C5PCX9"/>
<evidence type="ECO:0000256" key="1">
    <source>
        <dbReference type="SAM" id="MobiDB-lite"/>
    </source>
</evidence>
<reference evidence="3" key="2">
    <citation type="submission" date="2025-09" db="UniProtKB">
        <authorList>
            <consortium name="Ensembl"/>
        </authorList>
    </citation>
    <scope>IDENTIFICATION</scope>
</reference>